<organism evidence="8">
    <name type="scientific">Dichomitus squalens</name>
    <dbReference type="NCBI Taxonomy" id="114155"/>
    <lineage>
        <taxon>Eukaryota</taxon>
        <taxon>Fungi</taxon>
        <taxon>Dikarya</taxon>
        <taxon>Basidiomycota</taxon>
        <taxon>Agaricomycotina</taxon>
        <taxon>Agaricomycetes</taxon>
        <taxon>Polyporales</taxon>
        <taxon>Polyporaceae</taxon>
        <taxon>Dichomitus</taxon>
    </lineage>
</organism>
<dbReference type="GO" id="GO:0005741">
    <property type="term" value="C:mitochondrial outer membrane"/>
    <property type="evidence" value="ECO:0007669"/>
    <property type="project" value="TreeGrafter"/>
</dbReference>
<keyword evidence="4" id="KW-0560">Oxidoreductase</keyword>
<dbReference type="EMBL" id="ML143495">
    <property type="protein sequence ID" value="TBU23768.1"/>
    <property type="molecule type" value="Genomic_DNA"/>
</dbReference>
<feature type="compositionally biased region" description="Low complexity" evidence="7">
    <location>
        <begin position="504"/>
        <end position="516"/>
    </location>
</feature>
<dbReference type="InterPro" id="IPR051593">
    <property type="entry name" value="Ergosterol_Biosynth_ERG27"/>
</dbReference>
<evidence type="ECO:0008006" key="9">
    <source>
        <dbReference type="Google" id="ProtNLM"/>
    </source>
</evidence>
<name>A0A4Q9MBV3_9APHY</name>
<dbReference type="Gene3D" id="3.40.50.720">
    <property type="entry name" value="NAD(P)-binding Rossmann-like Domain"/>
    <property type="match status" value="1"/>
</dbReference>
<keyword evidence="2" id="KW-0521">NADP</keyword>
<dbReference type="PANTHER" id="PTHR43647:SF1">
    <property type="entry name" value="3-KETO-STEROID REDUCTASE ERG27"/>
    <property type="match status" value="1"/>
</dbReference>
<comment type="similarity">
    <text evidence="6">Belongs to the short-chain dehydrogenases/reductases (SDR) family. ERG27 subfamily.</text>
</comment>
<keyword evidence="1" id="KW-0444">Lipid biosynthesis</keyword>
<dbReference type="OrthoDB" id="9989144at2759"/>
<gene>
    <name evidence="8" type="ORF">BD311DRAFT_730733</name>
</gene>
<evidence type="ECO:0000256" key="2">
    <source>
        <dbReference type="ARBA" id="ARBA00022857"/>
    </source>
</evidence>
<dbReference type="GO" id="GO:0005811">
    <property type="term" value="C:lipid droplet"/>
    <property type="evidence" value="ECO:0007669"/>
    <property type="project" value="TreeGrafter"/>
</dbReference>
<evidence type="ECO:0000256" key="1">
    <source>
        <dbReference type="ARBA" id="ARBA00022516"/>
    </source>
</evidence>
<dbReference type="SUPFAM" id="SSF51735">
    <property type="entry name" value="NAD(P)-binding Rossmann-fold domains"/>
    <property type="match status" value="1"/>
</dbReference>
<proteinExistence type="inferred from homology"/>
<evidence type="ECO:0000256" key="7">
    <source>
        <dbReference type="SAM" id="MobiDB-lite"/>
    </source>
</evidence>
<accession>A0A4Q9MBV3</accession>
<evidence type="ECO:0000256" key="4">
    <source>
        <dbReference type="ARBA" id="ARBA00023002"/>
    </source>
</evidence>
<evidence type="ECO:0000256" key="6">
    <source>
        <dbReference type="ARBA" id="ARBA00023593"/>
    </source>
</evidence>
<dbReference type="PANTHER" id="PTHR43647">
    <property type="entry name" value="DEHYDROGENASE"/>
    <property type="match status" value="1"/>
</dbReference>
<dbReference type="AlphaFoldDB" id="A0A4Q9MBV3"/>
<feature type="region of interest" description="Disordered" evidence="7">
    <location>
        <begin position="495"/>
        <end position="516"/>
    </location>
</feature>
<protein>
    <recommendedName>
        <fullName evidence="9">3-keto sterol reductase</fullName>
    </recommendedName>
</protein>
<dbReference type="GO" id="GO:0005789">
    <property type="term" value="C:endoplasmic reticulum membrane"/>
    <property type="evidence" value="ECO:0007669"/>
    <property type="project" value="TreeGrafter"/>
</dbReference>
<evidence type="ECO:0000256" key="5">
    <source>
        <dbReference type="ARBA" id="ARBA00023098"/>
    </source>
</evidence>
<keyword evidence="5" id="KW-0443">Lipid metabolism</keyword>
<keyword evidence="3" id="KW-0752">Steroid biosynthesis</keyword>
<evidence type="ECO:0000313" key="8">
    <source>
        <dbReference type="EMBL" id="TBU23768.1"/>
    </source>
</evidence>
<dbReference type="GO" id="GO:0006694">
    <property type="term" value="P:steroid biosynthetic process"/>
    <property type="evidence" value="ECO:0007669"/>
    <property type="project" value="UniProtKB-KW"/>
</dbReference>
<evidence type="ECO:0000256" key="3">
    <source>
        <dbReference type="ARBA" id="ARBA00022955"/>
    </source>
</evidence>
<reference evidence="8" key="1">
    <citation type="submission" date="2019-01" db="EMBL/GenBank/DDBJ databases">
        <title>Draft genome sequences of three monokaryotic isolates of the white-rot basidiomycete fungus Dichomitus squalens.</title>
        <authorList>
            <consortium name="DOE Joint Genome Institute"/>
            <person name="Lopez S.C."/>
            <person name="Andreopoulos B."/>
            <person name="Pangilinan J."/>
            <person name="Lipzen A."/>
            <person name="Riley R."/>
            <person name="Ahrendt S."/>
            <person name="Ng V."/>
            <person name="Barry K."/>
            <person name="Daum C."/>
            <person name="Grigoriev I.V."/>
            <person name="Hilden K.S."/>
            <person name="Makela M.R."/>
            <person name="de Vries R.P."/>
        </authorList>
    </citation>
    <scope>NUCLEOTIDE SEQUENCE [LARGE SCALE GENOMIC DNA]</scope>
    <source>
        <strain evidence="8">OM18370.1</strain>
    </source>
</reference>
<sequence length="516" mass="57578">MSKGLVIVVTGANGGVGFGICHRLLVNLSSANPPDAQPFFNVKEADPAYARSYHGILNEYDFSDPEAGVTIIMACRDPKRAQDARARLYALLDQHIAKISLGSKDHAYASTFRRNVRLELETLDLSSVRSVLDFGRRASDRATMHVGVVVRTIIITQLPYSVQGTEGGINTRVGVTGQLVLAGSLGAFPYEYISHLIFNAGTATYSHLDILGFVLDLFRWPVHAVHHPRRNMQVNGVLSKDNLGYTWQCNTFGHYMLYRSVQDLLLAYTRHTSRSARVLWMSSLDAEPEFDPADDWQLTKTYHSYQASKFQIELIVSELEKRTIEAQETGRASSLGETVAPHGEIHHLIVSPGITSTNMSSLLNIWIPGWRYLMIASFWIVRLLGAPHVLMSLFSAAVSAIHLALVPLAAVPTVRSEPRISPLDVEYPYWHAYHKKCSDRVMALRFGSENDKWGRDRTGVIAVPVWEEHPNAGEVLLERFERLYQAYEVGYEDGEREGKESGYANGHAKAANGKAW</sequence>
<dbReference type="Proteomes" id="UP000292957">
    <property type="component" value="Unassembled WGS sequence"/>
</dbReference>
<dbReference type="InterPro" id="IPR036291">
    <property type="entry name" value="NAD(P)-bd_dom_sf"/>
</dbReference>
<dbReference type="GO" id="GO:0000253">
    <property type="term" value="F:3-beta-hydroxysteroid 3-dehydrogenase (NADP+) activity"/>
    <property type="evidence" value="ECO:0007669"/>
    <property type="project" value="TreeGrafter"/>
</dbReference>